<dbReference type="GO" id="GO:0005815">
    <property type="term" value="C:microtubule organizing center"/>
    <property type="evidence" value="ECO:0007669"/>
    <property type="project" value="TreeGrafter"/>
</dbReference>
<dbReference type="GO" id="GO:1990810">
    <property type="term" value="P:microtubule anchoring at mitotic spindle pole body"/>
    <property type="evidence" value="ECO:0007669"/>
    <property type="project" value="TreeGrafter"/>
</dbReference>
<evidence type="ECO:0000313" key="2">
    <source>
        <dbReference type="Proteomes" id="UP000236546"/>
    </source>
</evidence>
<sequence length="522" mass="56574">MHSATALESSPHCRPSLDGRYIVTLRASGIIVRSTETLQVTNAVTLSFGSGSPFAAAAASTSSTNVPTLLWAPSSTKFLVSTADQLDVFSALRGSEFHAIVRNYSSISGKPSFLQFGARDTEILIWSASGLKLVVLDVCSSGVVEISSPKFHQATSASRGVSLRPGTGHLALLARSGGKDVVSLHRPADRQVLRSWCPETLDAQGLEWTPDGRWLLLWESAAQGHRLLLYTADGQHFRTLTASNLLKGPDADLELGIKTCQVSPNAELCAIGDYSRDVAILHTQSWRAQLRLPHPATIAPKDTLQVWQEQIGAEPPQGRTTHTFVRATQILSPPGSGTDHGAQENKSGCSMAAFDSSSTLLATRLDDSPCTLWIWDVVAGELRAVLIFHTTVSFQWHVSSRELLLITSQDPAHQGVSFVWDPLSNGPTPLVPEVYLPEVRAAGKAQVAWINRESELPVLFVSDTQHYLLLSPSVASDGANPWQQAAVSHDSSEFQYGSPTSNHYAMDDEDEVMDDTFSFRNV</sequence>
<dbReference type="OrthoDB" id="308690at2759"/>
<name>A0A2K0TBC7_9HYPO</name>
<dbReference type="Gene3D" id="2.130.10.10">
    <property type="entry name" value="YVTN repeat-like/Quinoprotein amine dehydrogenase"/>
    <property type="match status" value="1"/>
</dbReference>
<proteinExistence type="predicted"/>
<evidence type="ECO:0000313" key="1">
    <source>
        <dbReference type="EMBL" id="PNP42825.1"/>
    </source>
</evidence>
<dbReference type="AlphaFoldDB" id="A0A2K0TBC7"/>
<dbReference type="SUPFAM" id="SSF69322">
    <property type="entry name" value="Tricorn protease domain 2"/>
    <property type="match status" value="1"/>
</dbReference>
<dbReference type="EMBL" id="MTYH01000050">
    <property type="protein sequence ID" value="PNP42825.1"/>
    <property type="molecule type" value="Genomic_DNA"/>
</dbReference>
<dbReference type="Proteomes" id="UP000236546">
    <property type="component" value="Unassembled WGS sequence"/>
</dbReference>
<protein>
    <recommendedName>
        <fullName evidence="3">WD40 domain-containing protein</fullName>
    </recommendedName>
</protein>
<dbReference type="GO" id="GO:1990811">
    <property type="term" value="C:MWP complex"/>
    <property type="evidence" value="ECO:0007669"/>
    <property type="project" value="TreeGrafter"/>
</dbReference>
<comment type="caution">
    <text evidence="1">The sequence shown here is derived from an EMBL/GenBank/DDBJ whole genome shotgun (WGS) entry which is preliminary data.</text>
</comment>
<dbReference type="InterPro" id="IPR015943">
    <property type="entry name" value="WD40/YVTN_repeat-like_dom_sf"/>
</dbReference>
<dbReference type="PANTHER" id="PTHR16220:SF0">
    <property type="entry name" value="WD REPEAT-CONTAINING PROTEIN WRAP73"/>
    <property type="match status" value="1"/>
</dbReference>
<accession>A0A2K0TBC7</accession>
<evidence type="ECO:0008006" key="3">
    <source>
        <dbReference type="Google" id="ProtNLM"/>
    </source>
</evidence>
<dbReference type="InterPro" id="IPR052778">
    <property type="entry name" value="Centrosome-WD_assoc"/>
</dbReference>
<dbReference type="PANTHER" id="PTHR16220">
    <property type="entry name" value="WD REPEAT PROTEIN 8-RELATED"/>
    <property type="match status" value="1"/>
</dbReference>
<gene>
    <name evidence="1" type="ORF">TGAMA5MH_05569</name>
</gene>
<organism evidence="1 2">
    <name type="scientific">Trichoderma gamsii</name>
    <dbReference type="NCBI Taxonomy" id="398673"/>
    <lineage>
        <taxon>Eukaryota</taxon>
        <taxon>Fungi</taxon>
        <taxon>Dikarya</taxon>
        <taxon>Ascomycota</taxon>
        <taxon>Pezizomycotina</taxon>
        <taxon>Sordariomycetes</taxon>
        <taxon>Hypocreomycetidae</taxon>
        <taxon>Hypocreales</taxon>
        <taxon>Hypocreaceae</taxon>
        <taxon>Trichoderma</taxon>
    </lineage>
</organism>
<reference evidence="1 2" key="1">
    <citation type="submission" date="2017-02" db="EMBL/GenBank/DDBJ databases">
        <title>Genomes of Trichoderma spp. with biocontrol activity.</title>
        <authorList>
            <person name="Gardiner D."/>
            <person name="Kazan K."/>
            <person name="Vos C."/>
            <person name="Harvey P."/>
        </authorList>
    </citation>
    <scope>NUCLEOTIDE SEQUENCE [LARGE SCALE GENOMIC DNA]</scope>
    <source>
        <strain evidence="1 2">A5MH</strain>
    </source>
</reference>